<dbReference type="Proteomes" id="UP000823989">
    <property type="component" value="Unassembled WGS sequence"/>
</dbReference>
<feature type="compositionally biased region" description="Basic and acidic residues" evidence="1">
    <location>
        <begin position="306"/>
        <end position="324"/>
    </location>
</feature>
<keyword evidence="2" id="KW-0812">Transmembrane</keyword>
<evidence type="ECO:0000313" key="3">
    <source>
        <dbReference type="EMBL" id="HIW13492.1"/>
    </source>
</evidence>
<gene>
    <name evidence="3" type="ORF">H9891_10115</name>
</gene>
<proteinExistence type="predicted"/>
<feature type="transmembrane region" description="Helical" evidence="2">
    <location>
        <begin position="260"/>
        <end position="284"/>
    </location>
</feature>
<organism evidence="3 4">
    <name type="scientific">Candidatus Salinicoccus stercoripullorum</name>
    <dbReference type="NCBI Taxonomy" id="2838756"/>
    <lineage>
        <taxon>Bacteria</taxon>
        <taxon>Bacillati</taxon>
        <taxon>Bacillota</taxon>
        <taxon>Bacilli</taxon>
        <taxon>Bacillales</taxon>
        <taxon>Staphylococcaceae</taxon>
        <taxon>Salinicoccus</taxon>
    </lineage>
</organism>
<sequence length="337" mass="38472">MFEYQSAYKRNASGLHGKTFWYTVLTFILVYVAMFAVAVLLMLPAAFFDSAWVLLWIFPMFFVILLISIFIIYPVSIGVLRYFASAYRQKDYKFKDVFITFRKGNYSKVVKLSLLMLLIYFIFSFVYGFLVQFFLMAINAPLIAIGEGVSGGTGHISNGEVGLVILLFLLTVLVIVVSYIPYILMGIYMFLAFMTYIDQPMIPTLDKFRIAWDVMFKAGGGLIRLIVSNFLLLLLPTILYVLMFAGIAITAVAAGDGQNLGYMMIILVTLATLITIALFCYVMYYMTGSLTAYYFECRDELDRRYSENPQEPVRDDNSYDRFEEAPQYEGDDGLRPL</sequence>
<feature type="region of interest" description="Disordered" evidence="1">
    <location>
        <begin position="306"/>
        <end position="337"/>
    </location>
</feature>
<keyword evidence="2" id="KW-1133">Transmembrane helix</keyword>
<protein>
    <recommendedName>
        <fullName evidence="5">DUF975 family protein</fullName>
    </recommendedName>
</protein>
<evidence type="ECO:0008006" key="5">
    <source>
        <dbReference type="Google" id="ProtNLM"/>
    </source>
</evidence>
<name>A0A9D1QHU5_9STAP</name>
<feature type="transmembrane region" description="Helical" evidence="2">
    <location>
        <begin position="165"/>
        <end position="191"/>
    </location>
</feature>
<evidence type="ECO:0000256" key="1">
    <source>
        <dbReference type="SAM" id="MobiDB-lite"/>
    </source>
</evidence>
<dbReference type="EMBL" id="DXHR01000034">
    <property type="protein sequence ID" value="HIW13492.1"/>
    <property type="molecule type" value="Genomic_DNA"/>
</dbReference>
<reference evidence="3" key="2">
    <citation type="submission" date="2021-04" db="EMBL/GenBank/DDBJ databases">
        <authorList>
            <person name="Gilroy R."/>
        </authorList>
    </citation>
    <scope>NUCLEOTIDE SEQUENCE</scope>
    <source>
        <strain evidence="3">ChiHjej13B12-752</strain>
    </source>
</reference>
<keyword evidence="2" id="KW-0472">Membrane</keyword>
<feature type="transmembrane region" description="Helical" evidence="2">
    <location>
        <begin position="112"/>
        <end position="145"/>
    </location>
</feature>
<feature type="transmembrane region" description="Helical" evidence="2">
    <location>
        <begin position="230"/>
        <end position="254"/>
    </location>
</feature>
<accession>A0A9D1QHU5</accession>
<reference evidence="3" key="1">
    <citation type="journal article" date="2021" name="PeerJ">
        <title>Extensive microbial diversity within the chicken gut microbiome revealed by metagenomics and culture.</title>
        <authorList>
            <person name="Gilroy R."/>
            <person name="Ravi A."/>
            <person name="Getino M."/>
            <person name="Pursley I."/>
            <person name="Horton D.L."/>
            <person name="Alikhan N.F."/>
            <person name="Baker D."/>
            <person name="Gharbi K."/>
            <person name="Hall N."/>
            <person name="Watson M."/>
            <person name="Adriaenssens E.M."/>
            <person name="Foster-Nyarko E."/>
            <person name="Jarju S."/>
            <person name="Secka A."/>
            <person name="Antonio M."/>
            <person name="Oren A."/>
            <person name="Chaudhuri R.R."/>
            <person name="La Ragione R."/>
            <person name="Hildebrand F."/>
            <person name="Pallen M.J."/>
        </authorList>
    </citation>
    <scope>NUCLEOTIDE SEQUENCE</scope>
    <source>
        <strain evidence="3">ChiHjej13B12-752</strain>
    </source>
</reference>
<evidence type="ECO:0000313" key="4">
    <source>
        <dbReference type="Proteomes" id="UP000823989"/>
    </source>
</evidence>
<evidence type="ECO:0000256" key="2">
    <source>
        <dbReference type="SAM" id="Phobius"/>
    </source>
</evidence>
<dbReference type="AlphaFoldDB" id="A0A9D1QHU5"/>
<feature type="transmembrane region" description="Helical" evidence="2">
    <location>
        <begin position="20"/>
        <end position="47"/>
    </location>
</feature>
<comment type="caution">
    <text evidence="3">The sequence shown here is derived from an EMBL/GenBank/DDBJ whole genome shotgun (WGS) entry which is preliminary data.</text>
</comment>
<feature type="transmembrane region" description="Helical" evidence="2">
    <location>
        <begin position="53"/>
        <end position="83"/>
    </location>
</feature>